<evidence type="ECO:0000256" key="3">
    <source>
        <dbReference type="ARBA" id="ARBA00022676"/>
    </source>
</evidence>
<sequence>MVSVGPGAIKERDHIRKLWGDKRWTNTTGFKTIFVLGTPQKTNTTTNTNTHTNTHINASSILRESERHRDMVQLDFEDTYNNLTLKTLCGLHWVRNYCGSAKWILKSDADVLVNIFELTKYTRHYDLQHKNARMKFLCRGAPANVVCRDCHHVKWRVSYEEYPRRRYPHYCYGPGYIIPRNLVDPLYEAAITNLTHLFKLEDIYFTGMLPERLGWKTHIHNIGSRFPWRPKGWRESFAATDLMILELDGRLILQGKDVVK</sequence>
<name>A0AAE1PGZ5_9EUCA</name>
<keyword evidence="9" id="KW-0472">Membrane</keyword>
<evidence type="ECO:0000256" key="9">
    <source>
        <dbReference type="ARBA" id="ARBA00023136"/>
    </source>
</evidence>
<dbReference type="Proteomes" id="UP001292094">
    <property type="component" value="Unassembled WGS sequence"/>
</dbReference>
<dbReference type="GO" id="GO:0000139">
    <property type="term" value="C:Golgi membrane"/>
    <property type="evidence" value="ECO:0007669"/>
    <property type="project" value="UniProtKB-SubCell"/>
</dbReference>
<dbReference type="EMBL" id="JAWZYT010001939">
    <property type="protein sequence ID" value="KAK4308011.1"/>
    <property type="molecule type" value="Genomic_DNA"/>
</dbReference>
<keyword evidence="5" id="KW-0812">Transmembrane</keyword>
<organism evidence="11 12">
    <name type="scientific">Petrolisthes manimaculis</name>
    <dbReference type="NCBI Taxonomy" id="1843537"/>
    <lineage>
        <taxon>Eukaryota</taxon>
        <taxon>Metazoa</taxon>
        <taxon>Ecdysozoa</taxon>
        <taxon>Arthropoda</taxon>
        <taxon>Crustacea</taxon>
        <taxon>Multicrustacea</taxon>
        <taxon>Malacostraca</taxon>
        <taxon>Eumalacostraca</taxon>
        <taxon>Eucarida</taxon>
        <taxon>Decapoda</taxon>
        <taxon>Pleocyemata</taxon>
        <taxon>Anomura</taxon>
        <taxon>Galatheoidea</taxon>
        <taxon>Porcellanidae</taxon>
        <taxon>Petrolisthes</taxon>
    </lineage>
</organism>
<dbReference type="EC" id="2.4.1.-" evidence="10"/>
<dbReference type="AlphaFoldDB" id="A0AAE1PGZ5"/>
<protein>
    <recommendedName>
        <fullName evidence="10">Hexosyltransferase</fullName>
        <ecNumber evidence="10">2.4.1.-</ecNumber>
    </recommendedName>
</protein>
<evidence type="ECO:0000256" key="1">
    <source>
        <dbReference type="ARBA" id="ARBA00004323"/>
    </source>
</evidence>
<gene>
    <name evidence="11" type="ORF">Pmani_020263</name>
</gene>
<dbReference type="InterPro" id="IPR002659">
    <property type="entry name" value="Glyco_trans_31"/>
</dbReference>
<dbReference type="Gene3D" id="3.90.550.50">
    <property type="match status" value="1"/>
</dbReference>
<keyword evidence="12" id="KW-1185">Reference proteome</keyword>
<proteinExistence type="inferred from homology"/>
<evidence type="ECO:0000313" key="12">
    <source>
        <dbReference type="Proteomes" id="UP001292094"/>
    </source>
</evidence>
<dbReference type="GO" id="GO:0016758">
    <property type="term" value="F:hexosyltransferase activity"/>
    <property type="evidence" value="ECO:0007669"/>
    <property type="project" value="InterPro"/>
</dbReference>
<evidence type="ECO:0000256" key="10">
    <source>
        <dbReference type="RuleBase" id="RU363063"/>
    </source>
</evidence>
<reference evidence="11" key="1">
    <citation type="submission" date="2023-11" db="EMBL/GenBank/DDBJ databases">
        <title>Genome assemblies of two species of porcelain crab, Petrolisthes cinctipes and Petrolisthes manimaculis (Anomura: Porcellanidae).</title>
        <authorList>
            <person name="Angst P."/>
        </authorList>
    </citation>
    <scope>NUCLEOTIDE SEQUENCE</scope>
    <source>
        <strain evidence="11">PB745_02</strain>
        <tissue evidence="11">Gill</tissue>
    </source>
</reference>
<evidence type="ECO:0000256" key="8">
    <source>
        <dbReference type="ARBA" id="ARBA00023034"/>
    </source>
</evidence>
<evidence type="ECO:0000256" key="4">
    <source>
        <dbReference type="ARBA" id="ARBA00022679"/>
    </source>
</evidence>
<dbReference type="GO" id="GO:0006493">
    <property type="term" value="P:protein O-linked glycosylation"/>
    <property type="evidence" value="ECO:0007669"/>
    <property type="project" value="TreeGrafter"/>
</dbReference>
<dbReference type="Pfam" id="PF01762">
    <property type="entry name" value="Galactosyl_T"/>
    <property type="match status" value="1"/>
</dbReference>
<dbReference type="PANTHER" id="PTHR11214:SF3">
    <property type="entry name" value="BETA-1,3-GALACTOSYLTRANSFERASE 6"/>
    <property type="match status" value="1"/>
</dbReference>
<evidence type="ECO:0000256" key="5">
    <source>
        <dbReference type="ARBA" id="ARBA00022692"/>
    </source>
</evidence>
<comment type="similarity">
    <text evidence="2 10">Belongs to the glycosyltransferase 31 family.</text>
</comment>
<keyword evidence="3 10" id="KW-0328">Glycosyltransferase</keyword>
<keyword evidence="4" id="KW-0808">Transferase</keyword>
<evidence type="ECO:0000256" key="7">
    <source>
        <dbReference type="ARBA" id="ARBA00022989"/>
    </source>
</evidence>
<dbReference type="PANTHER" id="PTHR11214">
    <property type="entry name" value="BETA-1,3-N-ACETYLGLUCOSAMINYLTRANSFERASE"/>
    <property type="match status" value="1"/>
</dbReference>
<accession>A0AAE1PGZ5</accession>
<keyword evidence="8 10" id="KW-0333">Golgi apparatus</keyword>
<keyword evidence="7" id="KW-1133">Transmembrane helix</keyword>
<evidence type="ECO:0000313" key="11">
    <source>
        <dbReference type="EMBL" id="KAK4308011.1"/>
    </source>
</evidence>
<comment type="caution">
    <text evidence="11">The sequence shown here is derived from an EMBL/GenBank/DDBJ whole genome shotgun (WGS) entry which is preliminary data.</text>
</comment>
<comment type="subcellular location">
    <subcellularLocation>
        <location evidence="1 10">Golgi apparatus membrane</location>
        <topology evidence="1 10">Single-pass type II membrane protein</topology>
    </subcellularLocation>
</comment>
<evidence type="ECO:0000256" key="2">
    <source>
        <dbReference type="ARBA" id="ARBA00008661"/>
    </source>
</evidence>
<keyword evidence="6" id="KW-0735">Signal-anchor</keyword>
<evidence type="ECO:0000256" key="6">
    <source>
        <dbReference type="ARBA" id="ARBA00022968"/>
    </source>
</evidence>